<dbReference type="SUPFAM" id="SSF56672">
    <property type="entry name" value="DNA/RNA polymerases"/>
    <property type="match status" value="1"/>
</dbReference>
<gene>
    <name evidence="17" type="primary">LOC106465850</name>
</gene>
<dbReference type="Pfam" id="PF21399">
    <property type="entry name" value="TERT_C"/>
    <property type="match status" value="1"/>
</dbReference>
<sequence length="612" mass="71700">MLISSGKDDKLYLFNILHGIKVSECIWWKVIPYSPTQIKLLENMVGWIITFLLHLLESYFYITETGMYKKQMFYFRKPLWQKIQMLGFNELDRNGSIVHISEPEVTRLCAEGKSLGTNTIRLLPKACSLRPILNMGSKSVVGRTGDYQKSVKNLASIFQHITTRERHLLGDGKLNMKEVYIAWREFIRRKRQKEDKRQLFFVNIDLQDCFGSMKHDLLLEIVKKVLKQNGEMGHRIRKYCILHPKGGTVRARFVRRATNLCEKLPQHMLKDCKELRNCVVVDQGYDEFLSHAAQIQLLEAYINNCFIKTGKCYYHLCKGISQGGALSSILCNLYLAELEQQYIHSSVNFEEDLLMRIVDDYLFVTPDLERANTFVEIFSKGIPEYNCTMNAKKVVVNFQSRTEAKCLQDDEPLRWVGLEIDTRNLDIRLDYKRYEGICASYTMSIDHKNIGQVLKTKIPTLTVLHCTSLILDTELNKDKTVIKNILEKFLLSAYRFHALVMKCPVNRRLQNPQFLLGVILDTSYTLFQRIKTYIKSLNMTFNLSRREIEWICLKAFQIKFSTKKALYKPLLTPLRKLICWKKPKIDKEKLTQCHRMFSQYPTESFRLIHERP</sequence>
<evidence type="ECO:0000256" key="2">
    <source>
        <dbReference type="ARBA" id="ARBA00012493"/>
    </source>
</evidence>
<dbReference type="CDD" id="cd01648">
    <property type="entry name" value="TERT"/>
    <property type="match status" value="1"/>
</dbReference>
<dbReference type="Pfam" id="PF00078">
    <property type="entry name" value="RVT_1"/>
    <property type="match status" value="1"/>
</dbReference>
<dbReference type="EC" id="2.7.7.49" evidence="2 14"/>
<keyword evidence="16" id="KW-1185">Reference proteome</keyword>
<keyword evidence="9 14" id="KW-0779">Telomere</keyword>
<evidence type="ECO:0000256" key="9">
    <source>
        <dbReference type="ARBA" id="ARBA00022895"/>
    </source>
</evidence>
<evidence type="ECO:0000256" key="3">
    <source>
        <dbReference type="ARBA" id="ARBA00016182"/>
    </source>
</evidence>
<keyword evidence="10 14" id="KW-0695">RNA-directed DNA polymerase</keyword>
<feature type="domain" description="Reverse transcriptase" evidence="15">
    <location>
        <begin position="104"/>
        <end position="420"/>
    </location>
</feature>
<protein>
    <recommendedName>
        <fullName evidence="3 14">Telomerase reverse transcriptase</fullName>
        <ecNumber evidence="2 14">2.7.7.49</ecNumber>
    </recommendedName>
    <alternativeName>
        <fullName evidence="12 14">Telomerase catalytic subunit</fullName>
    </alternativeName>
</protein>
<evidence type="ECO:0000313" key="17">
    <source>
        <dbReference type="RefSeq" id="XP_022249510.1"/>
    </source>
</evidence>
<evidence type="ECO:0000313" key="16">
    <source>
        <dbReference type="Proteomes" id="UP000694941"/>
    </source>
</evidence>
<evidence type="ECO:0000256" key="11">
    <source>
        <dbReference type="ARBA" id="ARBA00023242"/>
    </source>
</evidence>
<evidence type="ECO:0000256" key="14">
    <source>
        <dbReference type="RuleBase" id="RU365061"/>
    </source>
</evidence>
<accession>A0ABM1T0V4</accession>
<evidence type="ECO:0000256" key="5">
    <source>
        <dbReference type="ARBA" id="ARBA00022679"/>
    </source>
</evidence>
<dbReference type="Gene3D" id="1.10.357.90">
    <property type="match status" value="1"/>
</dbReference>
<dbReference type="PROSITE" id="PS50878">
    <property type="entry name" value="RT_POL"/>
    <property type="match status" value="1"/>
</dbReference>
<comment type="subcellular location">
    <subcellularLocation>
        <location evidence="14">Nucleus</location>
    </subcellularLocation>
    <subcellularLocation>
        <location evidence="14">Chromosome</location>
        <location evidence="14">Telomere</location>
    </subcellularLocation>
</comment>
<dbReference type="PANTHER" id="PTHR12066">
    <property type="entry name" value="TELOMERASE REVERSE TRANSCRIPTASE"/>
    <property type="match status" value="1"/>
</dbReference>
<comment type="similarity">
    <text evidence="1 14">Belongs to the reverse transcriptase family. Telomerase subfamily.</text>
</comment>
<dbReference type="PANTHER" id="PTHR12066:SF0">
    <property type="entry name" value="TELOMERASE REVERSE TRANSCRIPTASE"/>
    <property type="match status" value="1"/>
</dbReference>
<dbReference type="GeneID" id="106465850"/>
<dbReference type="Gene3D" id="3.30.70.2630">
    <property type="match status" value="1"/>
</dbReference>
<evidence type="ECO:0000256" key="6">
    <source>
        <dbReference type="ARBA" id="ARBA00022695"/>
    </source>
</evidence>
<proteinExistence type="inferred from homology"/>
<evidence type="ECO:0000259" key="15">
    <source>
        <dbReference type="PROSITE" id="PS50878"/>
    </source>
</evidence>
<dbReference type="InterPro" id="IPR043502">
    <property type="entry name" value="DNA/RNA_pol_sf"/>
</dbReference>
<evidence type="ECO:0000256" key="7">
    <source>
        <dbReference type="ARBA" id="ARBA00022723"/>
    </source>
</evidence>
<organism evidence="16 17">
    <name type="scientific">Limulus polyphemus</name>
    <name type="common">Atlantic horseshoe crab</name>
    <dbReference type="NCBI Taxonomy" id="6850"/>
    <lineage>
        <taxon>Eukaryota</taxon>
        <taxon>Metazoa</taxon>
        <taxon>Ecdysozoa</taxon>
        <taxon>Arthropoda</taxon>
        <taxon>Chelicerata</taxon>
        <taxon>Merostomata</taxon>
        <taxon>Xiphosura</taxon>
        <taxon>Limulidae</taxon>
        <taxon>Limulus</taxon>
    </lineage>
</organism>
<evidence type="ECO:0000256" key="13">
    <source>
        <dbReference type="ARBA" id="ARBA00048173"/>
    </source>
</evidence>
<keyword evidence="5 14" id="KW-0808">Transferase</keyword>
<evidence type="ECO:0000256" key="10">
    <source>
        <dbReference type="ARBA" id="ARBA00022918"/>
    </source>
</evidence>
<evidence type="ECO:0000256" key="12">
    <source>
        <dbReference type="ARBA" id="ARBA00032044"/>
    </source>
</evidence>
<keyword evidence="7 14" id="KW-0479">Metal-binding</keyword>
<keyword evidence="8 14" id="KW-0460">Magnesium</keyword>
<reference evidence="17" key="1">
    <citation type="submission" date="2025-08" db="UniProtKB">
        <authorList>
            <consortium name="RefSeq"/>
        </authorList>
    </citation>
    <scope>IDENTIFICATION</scope>
    <source>
        <tissue evidence="17">Muscle</tissue>
    </source>
</reference>
<name>A0ABM1T0V4_LIMPO</name>
<keyword evidence="6 14" id="KW-0548">Nucleotidyltransferase</keyword>
<dbReference type="InterPro" id="IPR003545">
    <property type="entry name" value="Telomerase_RT"/>
</dbReference>
<dbReference type="InterPro" id="IPR049139">
    <property type="entry name" value="TERT_C"/>
</dbReference>
<dbReference type="Gene3D" id="1.10.132.70">
    <property type="match status" value="1"/>
</dbReference>
<evidence type="ECO:0000256" key="1">
    <source>
        <dbReference type="ARBA" id="ARBA00008001"/>
    </source>
</evidence>
<dbReference type="Pfam" id="PF12009">
    <property type="entry name" value="Telomerase_RBD"/>
    <property type="match status" value="1"/>
</dbReference>
<keyword evidence="11 14" id="KW-0539">Nucleus</keyword>
<evidence type="ECO:0000256" key="4">
    <source>
        <dbReference type="ARBA" id="ARBA00022454"/>
    </source>
</evidence>
<comment type="function">
    <text evidence="14">Telomerase is a ribonucleoprotein enzyme essential for the replication of chromosome termini in most eukaryotes. It elongates telomeres. It is a reverse transcriptase that adds simple sequence repeats to chromosome ends by copying a template sequence within the RNA component of the enzyme.</text>
</comment>
<dbReference type="RefSeq" id="XP_022249510.1">
    <property type="nucleotide sequence ID" value="XM_022393802.1"/>
</dbReference>
<evidence type="ECO:0000256" key="8">
    <source>
        <dbReference type="ARBA" id="ARBA00022842"/>
    </source>
</evidence>
<keyword evidence="4 14" id="KW-0158">Chromosome</keyword>
<dbReference type="PRINTS" id="PR01365">
    <property type="entry name" value="TELOMERASERT"/>
</dbReference>
<dbReference type="InterPro" id="IPR021891">
    <property type="entry name" value="Telomerase_RBD"/>
</dbReference>
<dbReference type="Proteomes" id="UP000694941">
    <property type="component" value="Unplaced"/>
</dbReference>
<comment type="catalytic activity">
    <reaction evidence="13 14">
        <text>DNA(n) + a 2'-deoxyribonucleoside 5'-triphosphate = DNA(n+1) + diphosphate</text>
        <dbReference type="Rhea" id="RHEA:22508"/>
        <dbReference type="Rhea" id="RHEA-COMP:17339"/>
        <dbReference type="Rhea" id="RHEA-COMP:17340"/>
        <dbReference type="ChEBI" id="CHEBI:33019"/>
        <dbReference type="ChEBI" id="CHEBI:61560"/>
        <dbReference type="ChEBI" id="CHEBI:173112"/>
        <dbReference type="EC" id="2.7.7.49"/>
    </reaction>
</comment>
<dbReference type="InterPro" id="IPR000477">
    <property type="entry name" value="RT_dom"/>
</dbReference>